<sequence length="187" mass="19692">MARCCGSLVCFLVLLAAIGGVIVWGLKIPITRYSVTIDSVSGLDPAMDLRLPALNPAFNLTLRVYSGSVLAHACIAPGMYLEVAYRCVKLAASPTVQQRLCVGPKETADQRIVTRGSGVRVPGVVLDSLAEDMRQGLPVFQVTIRQSGGVDDDDELVVSCGGRRVGAAAADLGTVCDAFHLCTDVKS</sequence>
<reference evidence="1" key="1">
    <citation type="submission" date="2015-06" db="UniProtKB">
        <authorList>
            <consortium name="EnsemblPlants"/>
        </authorList>
    </citation>
    <scope>IDENTIFICATION</scope>
</reference>
<organism evidence="1">
    <name type="scientific">Aegilops tauschii</name>
    <name type="common">Tausch's goatgrass</name>
    <name type="synonym">Aegilops squarrosa</name>
    <dbReference type="NCBI Taxonomy" id="37682"/>
    <lineage>
        <taxon>Eukaryota</taxon>
        <taxon>Viridiplantae</taxon>
        <taxon>Streptophyta</taxon>
        <taxon>Embryophyta</taxon>
        <taxon>Tracheophyta</taxon>
        <taxon>Spermatophyta</taxon>
        <taxon>Magnoliopsida</taxon>
        <taxon>Liliopsida</taxon>
        <taxon>Poales</taxon>
        <taxon>Poaceae</taxon>
        <taxon>BOP clade</taxon>
        <taxon>Pooideae</taxon>
        <taxon>Triticodae</taxon>
        <taxon>Triticeae</taxon>
        <taxon>Triticinae</taxon>
        <taxon>Aegilops</taxon>
    </lineage>
</organism>
<dbReference type="EnsemblPlants" id="EMT19295">
    <property type="protein sequence ID" value="EMT19295"/>
    <property type="gene ID" value="F775_02369"/>
</dbReference>
<proteinExistence type="predicted"/>
<dbReference type="PANTHER" id="PTHR33994">
    <property type="entry name" value="OS04G0515000 PROTEIN"/>
    <property type="match status" value="1"/>
</dbReference>
<accession>R7WEW4</accession>
<name>R7WEW4_AEGTA</name>
<protein>
    <recommendedName>
        <fullName evidence="2">Late embryogenesis abundant protein LEA-2 subgroup domain-containing protein</fullName>
    </recommendedName>
</protein>
<evidence type="ECO:0000313" key="1">
    <source>
        <dbReference type="EnsemblPlants" id="EMT19295"/>
    </source>
</evidence>
<dbReference type="AlphaFoldDB" id="R7WEW4"/>
<dbReference type="PANTHER" id="PTHR33994:SF25">
    <property type="entry name" value="OS02G0619200 PROTEIN"/>
    <property type="match status" value="1"/>
</dbReference>
<evidence type="ECO:0008006" key="2">
    <source>
        <dbReference type="Google" id="ProtNLM"/>
    </source>
</evidence>